<evidence type="ECO:0000313" key="8">
    <source>
        <dbReference type="EMBL" id="WCE70753.1"/>
    </source>
</evidence>
<organism evidence="8 9">
    <name type="scientific">Sulfitobacter faviae</name>
    <dbReference type="NCBI Taxonomy" id="1775881"/>
    <lineage>
        <taxon>Bacteria</taxon>
        <taxon>Pseudomonadati</taxon>
        <taxon>Pseudomonadota</taxon>
        <taxon>Alphaproteobacteria</taxon>
        <taxon>Rhodobacterales</taxon>
        <taxon>Roseobacteraceae</taxon>
        <taxon>Sulfitobacter</taxon>
    </lineage>
</organism>
<sequence length="325" mass="36455">MMRILAVDDDPVILDLLTGCLTENDNYELTCCESSEEALEIMQESNRPFDSFLLDIMMPGINGISLCEMIRDVPFYRAVPIIMITASKEPAMMQRAFDAGATDFLCKPLDGVELSARINAASMLNASLLREREAQHTLAELTQMMQIRFDEDFDLDVSACSNVSALENYLLRLPSGCFSMSLFSISVEGARGIYRAVKAPAFRRQMEQVARASVHSLEGMRFHLAYAGSGRFIGVVMSRARLNTASMAERMREHLEKNWDGKGMNGGLPPSLQVHSVTEQRLWSGLSASNKLREYLQSWDPLHGLVRHDEDNLFAQLETAIDDER</sequence>
<protein>
    <submittedName>
        <fullName evidence="8">Response regulator</fullName>
    </submittedName>
</protein>
<dbReference type="InterPro" id="IPR039420">
    <property type="entry name" value="WalR-like"/>
</dbReference>
<evidence type="ECO:0000256" key="5">
    <source>
        <dbReference type="ARBA" id="ARBA00023163"/>
    </source>
</evidence>
<dbReference type="EMBL" id="CP116423">
    <property type="protein sequence ID" value="WCE70753.1"/>
    <property type="molecule type" value="Genomic_DNA"/>
</dbReference>
<dbReference type="RefSeq" id="WP_271688979.1">
    <property type="nucleotide sequence ID" value="NZ_CP116423.1"/>
</dbReference>
<feature type="modified residue" description="4-aspartylphosphate" evidence="6">
    <location>
        <position position="55"/>
    </location>
</feature>
<dbReference type="AlphaFoldDB" id="A0AAX3LR56"/>
<evidence type="ECO:0000256" key="6">
    <source>
        <dbReference type="PROSITE-ProRule" id="PRU00169"/>
    </source>
</evidence>
<dbReference type="Proteomes" id="UP001210770">
    <property type="component" value="Chromosome"/>
</dbReference>
<dbReference type="PROSITE" id="PS50110">
    <property type="entry name" value="RESPONSE_REGULATORY"/>
    <property type="match status" value="1"/>
</dbReference>
<evidence type="ECO:0000256" key="2">
    <source>
        <dbReference type="ARBA" id="ARBA00023012"/>
    </source>
</evidence>
<dbReference type="Gene3D" id="3.40.50.2300">
    <property type="match status" value="1"/>
</dbReference>
<proteinExistence type="predicted"/>
<evidence type="ECO:0000256" key="3">
    <source>
        <dbReference type="ARBA" id="ARBA00023015"/>
    </source>
</evidence>
<feature type="domain" description="Response regulatory" evidence="7">
    <location>
        <begin position="3"/>
        <end position="122"/>
    </location>
</feature>
<accession>A0AAX3LR56</accession>
<evidence type="ECO:0000313" key="9">
    <source>
        <dbReference type="Proteomes" id="UP001210770"/>
    </source>
</evidence>
<dbReference type="PANTHER" id="PTHR48111">
    <property type="entry name" value="REGULATOR OF RPOS"/>
    <property type="match status" value="1"/>
</dbReference>
<dbReference type="InterPro" id="IPR001789">
    <property type="entry name" value="Sig_transdc_resp-reg_receiver"/>
</dbReference>
<reference evidence="8" key="1">
    <citation type="submission" date="2023-01" db="EMBL/GenBank/DDBJ databases">
        <title>Comparative genomic analysis of cold water coral derived Sulfitobacter faviae: insights into their metabolism and habitat adaptation.</title>
        <authorList>
            <person name="Guo Y."/>
            <person name="Lin S."/>
            <person name="Huang Z."/>
            <person name="Tang K."/>
            <person name="Wang X."/>
        </authorList>
    </citation>
    <scope>NUCLEOTIDE SEQUENCE</scope>
    <source>
        <strain evidence="8">SCSIO W_1865</strain>
    </source>
</reference>
<dbReference type="GO" id="GO:0032993">
    <property type="term" value="C:protein-DNA complex"/>
    <property type="evidence" value="ECO:0007669"/>
    <property type="project" value="TreeGrafter"/>
</dbReference>
<dbReference type="SUPFAM" id="SSF52172">
    <property type="entry name" value="CheY-like"/>
    <property type="match status" value="1"/>
</dbReference>
<dbReference type="SMART" id="SM00448">
    <property type="entry name" value="REC"/>
    <property type="match status" value="1"/>
</dbReference>
<keyword evidence="1 6" id="KW-0597">Phosphoprotein</keyword>
<evidence type="ECO:0000259" key="7">
    <source>
        <dbReference type="PROSITE" id="PS50110"/>
    </source>
</evidence>
<dbReference type="Pfam" id="PF00072">
    <property type="entry name" value="Response_reg"/>
    <property type="match status" value="1"/>
</dbReference>
<name>A0AAX3LR56_9RHOB</name>
<gene>
    <name evidence="8" type="ORF">PL336_02620</name>
</gene>
<keyword evidence="5" id="KW-0804">Transcription</keyword>
<dbReference type="GO" id="GO:0006355">
    <property type="term" value="P:regulation of DNA-templated transcription"/>
    <property type="evidence" value="ECO:0007669"/>
    <property type="project" value="TreeGrafter"/>
</dbReference>
<dbReference type="GO" id="GO:0000976">
    <property type="term" value="F:transcription cis-regulatory region binding"/>
    <property type="evidence" value="ECO:0007669"/>
    <property type="project" value="TreeGrafter"/>
</dbReference>
<dbReference type="GO" id="GO:0000156">
    <property type="term" value="F:phosphorelay response regulator activity"/>
    <property type="evidence" value="ECO:0007669"/>
    <property type="project" value="TreeGrafter"/>
</dbReference>
<evidence type="ECO:0000256" key="1">
    <source>
        <dbReference type="ARBA" id="ARBA00022553"/>
    </source>
</evidence>
<keyword evidence="3" id="KW-0805">Transcription regulation</keyword>
<evidence type="ECO:0000256" key="4">
    <source>
        <dbReference type="ARBA" id="ARBA00023125"/>
    </source>
</evidence>
<keyword evidence="2" id="KW-0902">Two-component regulatory system</keyword>
<dbReference type="GO" id="GO:0005829">
    <property type="term" value="C:cytosol"/>
    <property type="evidence" value="ECO:0007669"/>
    <property type="project" value="TreeGrafter"/>
</dbReference>
<keyword evidence="4" id="KW-0238">DNA-binding</keyword>
<dbReference type="PANTHER" id="PTHR48111:SF1">
    <property type="entry name" value="TWO-COMPONENT RESPONSE REGULATOR ORR33"/>
    <property type="match status" value="1"/>
</dbReference>
<dbReference type="InterPro" id="IPR011006">
    <property type="entry name" value="CheY-like_superfamily"/>
</dbReference>